<evidence type="ECO:0000313" key="3">
    <source>
        <dbReference type="Proteomes" id="UP001279734"/>
    </source>
</evidence>
<evidence type="ECO:0000313" key="2">
    <source>
        <dbReference type="EMBL" id="GMH18329.1"/>
    </source>
</evidence>
<feature type="region of interest" description="Disordered" evidence="1">
    <location>
        <begin position="290"/>
        <end position="309"/>
    </location>
</feature>
<dbReference type="AlphaFoldDB" id="A0AAD3XVS9"/>
<keyword evidence="3" id="KW-1185">Reference proteome</keyword>
<dbReference type="Proteomes" id="UP001279734">
    <property type="component" value="Unassembled WGS sequence"/>
</dbReference>
<evidence type="ECO:0000256" key="1">
    <source>
        <dbReference type="SAM" id="MobiDB-lite"/>
    </source>
</evidence>
<proteinExistence type="predicted"/>
<sequence length="346" mass="37856">MYALHDPGSDHGVDLVGPEASLFLGDQDAEYKPLKEAIRPTSIGNQDIQNPSVTQIHTPSSCQQEDISMIWHHDAEVVFVNPCSYRDDPCPAPGQPVAIGLEQEDFTDEWKATRGFGTSIDLKDLSFVQRTKLTVRADEDSCVEPVENSLYRIGMDSQPPPLDAVKPILKSKVGSTIESSISPDVLYEDVDELRQLVGVTYKLDSVLTSPSLKPATEECEFRSGVLKHSPYPVLPLAVLPFAEKHEPIPDHILRRDISAVRDSVLLCNIASSERRETGFLRAPVSFEDASIDHRGSSSRGEGAGHDMAVPTFDDVESKMAMIEAQIAAKAASPNCASRIATKVEHL</sequence>
<gene>
    <name evidence="2" type="ORF">Nepgr_020170</name>
</gene>
<dbReference type="EMBL" id="BSYO01000019">
    <property type="protein sequence ID" value="GMH18329.1"/>
    <property type="molecule type" value="Genomic_DNA"/>
</dbReference>
<protein>
    <submittedName>
        <fullName evidence="2">Uncharacterized protein</fullName>
    </submittedName>
</protein>
<accession>A0AAD3XVS9</accession>
<reference evidence="2" key="1">
    <citation type="submission" date="2023-05" db="EMBL/GenBank/DDBJ databases">
        <title>Nepenthes gracilis genome sequencing.</title>
        <authorList>
            <person name="Fukushima K."/>
        </authorList>
    </citation>
    <scope>NUCLEOTIDE SEQUENCE</scope>
    <source>
        <strain evidence="2">SING2019-196</strain>
    </source>
</reference>
<organism evidence="2 3">
    <name type="scientific">Nepenthes gracilis</name>
    <name type="common">Slender pitcher plant</name>
    <dbReference type="NCBI Taxonomy" id="150966"/>
    <lineage>
        <taxon>Eukaryota</taxon>
        <taxon>Viridiplantae</taxon>
        <taxon>Streptophyta</taxon>
        <taxon>Embryophyta</taxon>
        <taxon>Tracheophyta</taxon>
        <taxon>Spermatophyta</taxon>
        <taxon>Magnoliopsida</taxon>
        <taxon>eudicotyledons</taxon>
        <taxon>Gunneridae</taxon>
        <taxon>Pentapetalae</taxon>
        <taxon>Caryophyllales</taxon>
        <taxon>Nepenthaceae</taxon>
        <taxon>Nepenthes</taxon>
    </lineage>
</organism>
<name>A0AAD3XVS9_NEPGR</name>
<comment type="caution">
    <text evidence="2">The sequence shown here is derived from an EMBL/GenBank/DDBJ whole genome shotgun (WGS) entry which is preliminary data.</text>
</comment>